<dbReference type="OrthoDB" id="1938712at2759"/>
<name>A0A5B6VP66_9ROSI</name>
<dbReference type="AlphaFoldDB" id="A0A5B6VP66"/>
<comment type="caution">
    <text evidence="2">The sequence shown here is derived from an EMBL/GenBank/DDBJ whole genome shotgun (WGS) entry which is preliminary data.</text>
</comment>
<dbReference type="Pfam" id="PF17919">
    <property type="entry name" value="RT_RNaseH_2"/>
    <property type="match status" value="1"/>
</dbReference>
<keyword evidence="2" id="KW-0808">Transferase</keyword>
<accession>A0A5B6VP66</accession>
<protein>
    <submittedName>
        <fullName evidence="2">RNA-directed DNA polymerase-like protein</fullName>
    </submittedName>
</protein>
<dbReference type="EMBL" id="SMMG02000006">
    <property type="protein sequence ID" value="KAA3470950.1"/>
    <property type="molecule type" value="Genomic_DNA"/>
</dbReference>
<dbReference type="SUPFAM" id="SSF56672">
    <property type="entry name" value="DNA/RNA polymerases"/>
    <property type="match status" value="1"/>
</dbReference>
<keyword evidence="3" id="KW-1185">Reference proteome</keyword>
<keyword evidence="2" id="KW-0548">Nucleotidyltransferase</keyword>
<reference evidence="3" key="1">
    <citation type="journal article" date="2019" name="Plant Biotechnol. J.">
        <title>Genome sequencing of the Australian wild diploid species Gossypium australe highlights disease resistance and delayed gland morphogenesis.</title>
        <authorList>
            <person name="Cai Y."/>
            <person name="Cai X."/>
            <person name="Wang Q."/>
            <person name="Wang P."/>
            <person name="Zhang Y."/>
            <person name="Cai C."/>
            <person name="Xu Y."/>
            <person name="Wang K."/>
            <person name="Zhou Z."/>
            <person name="Wang C."/>
            <person name="Geng S."/>
            <person name="Li B."/>
            <person name="Dong Q."/>
            <person name="Hou Y."/>
            <person name="Wang H."/>
            <person name="Ai P."/>
            <person name="Liu Z."/>
            <person name="Yi F."/>
            <person name="Sun M."/>
            <person name="An G."/>
            <person name="Cheng J."/>
            <person name="Zhang Y."/>
            <person name="Shi Q."/>
            <person name="Xie Y."/>
            <person name="Shi X."/>
            <person name="Chang Y."/>
            <person name="Huang F."/>
            <person name="Chen Y."/>
            <person name="Hong S."/>
            <person name="Mi L."/>
            <person name="Sun Q."/>
            <person name="Zhang L."/>
            <person name="Zhou B."/>
            <person name="Peng R."/>
            <person name="Zhang X."/>
            <person name="Liu F."/>
        </authorList>
    </citation>
    <scope>NUCLEOTIDE SEQUENCE [LARGE SCALE GENOMIC DNA]</scope>
    <source>
        <strain evidence="3">cv. PA1801</strain>
    </source>
</reference>
<sequence length="116" mass="12958">MFHLNGRKIDKLKVVLTQTPALIQPESSKKYVVYSDASYIGIGCVLMQGGKVVAYALRQWWTELLKDYDCVIEYHPGKANMTDLRAMFARLSLVDAGGLLAELQVKPTLANEIKAK</sequence>
<dbReference type="Proteomes" id="UP000325315">
    <property type="component" value="Unassembled WGS sequence"/>
</dbReference>
<evidence type="ECO:0000313" key="2">
    <source>
        <dbReference type="EMBL" id="KAA3470950.1"/>
    </source>
</evidence>
<dbReference type="InterPro" id="IPR043502">
    <property type="entry name" value="DNA/RNA_pol_sf"/>
</dbReference>
<dbReference type="InterPro" id="IPR041577">
    <property type="entry name" value="RT_RNaseH_2"/>
</dbReference>
<evidence type="ECO:0000313" key="3">
    <source>
        <dbReference type="Proteomes" id="UP000325315"/>
    </source>
</evidence>
<proteinExistence type="predicted"/>
<keyword evidence="2" id="KW-0695">RNA-directed DNA polymerase</keyword>
<gene>
    <name evidence="2" type="ORF">EPI10_016617</name>
</gene>
<organism evidence="2 3">
    <name type="scientific">Gossypium australe</name>
    <dbReference type="NCBI Taxonomy" id="47621"/>
    <lineage>
        <taxon>Eukaryota</taxon>
        <taxon>Viridiplantae</taxon>
        <taxon>Streptophyta</taxon>
        <taxon>Embryophyta</taxon>
        <taxon>Tracheophyta</taxon>
        <taxon>Spermatophyta</taxon>
        <taxon>Magnoliopsida</taxon>
        <taxon>eudicotyledons</taxon>
        <taxon>Gunneridae</taxon>
        <taxon>Pentapetalae</taxon>
        <taxon>rosids</taxon>
        <taxon>malvids</taxon>
        <taxon>Malvales</taxon>
        <taxon>Malvaceae</taxon>
        <taxon>Malvoideae</taxon>
        <taxon>Gossypium</taxon>
    </lineage>
</organism>
<feature type="domain" description="Reverse transcriptase/retrotransposon-derived protein RNase H-like" evidence="1">
    <location>
        <begin position="8"/>
        <end position="60"/>
    </location>
</feature>
<dbReference type="GO" id="GO:0003964">
    <property type="term" value="F:RNA-directed DNA polymerase activity"/>
    <property type="evidence" value="ECO:0007669"/>
    <property type="project" value="UniProtKB-KW"/>
</dbReference>
<evidence type="ECO:0000259" key="1">
    <source>
        <dbReference type="Pfam" id="PF17919"/>
    </source>
</evidence>